<evidence type="ECO:0000313" key="1">
    <source>
        <dbReference type="EMBL" id="KAG6594555.1"/>
    </source>
</evidence>
<proteinExistence type="predicted"/>
<comment type="caution">
    <text evidence="1">The sequence shown here is derived from an EMBL/GenBank/DDBJ whole genome shotgun (WGS) entry which is preliminary data.</text>
</comment>
<sequence length="107" mass="12088">MGFVMDADPTSGNLVGHAAKEKEQFGWAIRVLRLNCRISVFLLYALFPLKSNSKTGKVEVAILALTSSQPPWPPVYDFKAKHIFADVHLLTNSKYNKRLWESKIQVV</sequence>
<keyword evidence="2" id="KW-1185">Reference proteome</keyword>
<organism evidence="1 2">
    <name type="scientific">Cucurbita argyrosperma subsp. sororia</name>
    <dbReference type="NCBI Taxonomy" id="37648"/>
    <lineage>
        <taxon>Eukaryota</taxon>
        <taxon>Viridiplantae</taxon>
        <taxon>Streptophyta</taxon>
        <taxon>Embryophyta</taxon>
        <taxon>Tracheophyta</taxon>
        <taxon>Spermatophyta</taxon>
        <taxon>Magnoliopsida</taxon>
        <taxon>eudicotyledons</taxon>
        <taxon>Gunneridae</taxon>
        <taxon>Pentapetalae</taxon>
        <taxon>rosids</taxon>
        <taxon>fabids</taxon>
        <taxon>Cucurbitales</taxon>
        <taxon>Cucurbitaceae</taxon>
        <taxon>Cucurbiteae</taxon>
        <taxon>Cucurbita</taxon>
    </lineage>
</organism>
<dbReference type="Proteomes" id="UP000685013">
    <property type="component" value="Chromosome 7"/>
</dbReference>
<reference evidence="1 2" key="1">
    <citation type="journal article" date="2021" name="Hortic Res">
        <title>The domestication of Cucurbita argyrosperma as revealed by the genome of its wild relative.</title>
        <authorList>
            <person name="Barrera-Redondo J."/>
            <person name="Sanchez-de la Vega G."/>
            <person name="Aguirre-Liguori J.A."/>
            <person name="Castellanos-Morales G."/>
            <person name="Gutierrez-Guerrero Y.T."/>
            <person name="Aguirre-Dugua X."/>
            <person name="Aguirre-Planter E."/>
            <person name="Tenaillon M.I."/>
            <person name="Lira-Saade R."/>
            <person name="Eguiarte L.E."/>
        </authorList>
    </citation>
    <scope>NUCLEOTIDE SEQUENCE [LARGE SCALE GENOMIC DNA]</scope>
    <source>
        <strain evidence="1">JBR-2021</strain>
    </source>
</reference>
<name>A0AAV6NAG1_9ROSI</name>
<dbReference type="EMBL" id="JAGKQH010000007">
    <property type="protein sequence ID" value="KAG6594555.1"/>
    <property type="molecule type" value="Genomic_DNA"/>
</dbReference>
<feature type="non-terminal residue" evidence="1">
    <location>
        <position position="1"/>
    </location>
</feature>
<gene>
    <name evidence="1" type="ORF">SDJN03_11108</name>
</gene>
<protein>
    <submittedName>
        <fullName evidence="1">Uncharacterized protein</fullName>
    </submittedName>
</protein>
<evidence type="ECO:0000313" key="2">
    <source>
        <dbReference type="Proteomes" id="UP000685013"/>
    </source>
</evidence>
<dbReference type="AlphaFoldDB" id="A0AAV6NAG1"/>
<accession>A0AAV6NAG1</accession>